<dbReference type="AlphaFoldDB" id="V2XE05"/>
<accession>V2XE05</accession>
<proteinExistence type="predicted"/>
<dbReference type="KEGG" id="mrr:Moror_4120"/>
<reference evidence="1 2" key="1">
    <citation type="journal article" date="2014" name="BMC Genomics">
        <title>Genome and secretome analysis of the hemibiotrophic fungal pathogen, Moniliophthora roreri, which causes frosty pod rot disease of cacao: mechanisms of the biotrophic and necrotrophic phases.</title>
        <authorList>
            <person name="Meinhardt L.W."/>
            <person name="Costa G.G.L."/>
            <person name="Thomazella D.P.T."/>
            <person name="Teixeira P.J.P.L."/>
            <person name="Carazzolle M.F."/>
            <person name="Schuster S.C."/>
            <person name="Carlson J.E."/>
            <person name="Guiltinan M.J."/>
            <person name="Mieczkowski P."/>
            <person name="Farmer A."/>
            <person name="Ramaraj T."/>
            <person name="Crozier J."/>
            <person name="Davis R.E."/>
            <person name="Shao J."/>
            <person name="Melnick R.L."/>
            <person name="Pereira G.A.G."/>
            <person name="Bailey B.A."/>
        </authorList>
    </citation>
    <scope>NUCLEOTIDE SEQUENCE [LARGE SCALE GENOMIC DNA]</scope>
    <source>
        <strain evidence="1 2">MCA 2997</strain>
    </source>
</reference>
<gene>
    <name evidence="1" type="ORF">Moror_4120</name>
</gene>
<evidence type="ECO:0000313" key="2">
    <source>
        <dbReference type="Proteomes" id="UP000017559"/>
    </source>
</evidence>
<protein>
    <submittedName>
        <fullName evidence="1">Uncharacterized protein</fullName>
    </submittedName>
</protein>
<organism evidence="1 2">
    <name type="scientific">Moniliophthora roreri (strain MCA 2997)</name>
    <name type="common">Cocoa frosty pod rot fungus</name>
    <name type="synonym">Crinipellis roreri</name>
    <dbReference type="NCBI Taxonomy" id="1381753"/>
    <lineage>
        <taxon>Eukaryota</taxon>
        <taxon>Fungi</taxon>
        <taxon>Dikarya</taxon>
        <taxon>Basidiomycota</taxon>
        <taxon>Agaricomycotina</taxon>
        <taxon>Agaricomycetes</taxon>
        <taxon>Agaricomycetidae</taxon>
        <taxon>Agaricales</taxon>
        <taxon>Marasmiineae</taxon>
        <taxon>Marasmiaceae</taxon>
        <taxon>Moniliophthora</taxon>
    </lineage>
</organism>
<dbReference type="EMBL" id="AWSO01000417">
    <property type="protein sequence ID" value="ESK90715.1"/>
    <property type="molecule type" value="Genomic_DNA"/>
</dbReference>
<dbReference type="HOGENOM" id="CLU_2758358_0_0_1"/>
<comment type="caution">
    <text evidence="1">The sequence shown here is derived from an EMBL/GenBank/DDBJ whole genome shotgun (WGS) entry which is preliminary data.</text>
</comment>
<keyword evidence="2" id="KW-1185">Reference proteome</keyword>
<name>V2XE05_MONRO</name>
<sequence>MVLMPMREMSKLSDNKAGFEALRGVVNTRRSCDNTNFKWIEARSANPEVQTKDEMNFMSIKDTVQYSLAL</sequence>
<dbReference type="Proteomes" id="UP000017559">
    <property type="component" value="Unassembled WGS sequence"/>
</dbReference>
<evidence type="ECO:0000313" key="1">
    <source>
        <dbReference type="EMBL" id="ESK90715.1"/>
    </source>
</evidence>